<dbReference type="SUPFAM" id="SSF55729">
    <property type="entry name" value="Acyl-CoA N-acyltransferases (Nat)"/>
    <property type="match status" value="1"/>
</dbReference>
<reference evidence="2 3" key="1">
    <citation type="journal article" date="2014" name="Gene">
        <title>A comparative genomic analysis of the alkalitolerant soil bacterium Bacillus lehensis G1.</title>
        <authorList>
            <person name="Noor Y.M."/>
            <person name="Samsulrizal N.H."/>
            <person name="Jema'on N.A."/>
            <person name="Low K.O."/>
            <person name="Ramli A.N."/>
            <person name="Alias N.I."/>
            <person name="Damis S.I."/>
            <person name="Fuzi S.F."/>
            <person name="Isa M.N."/>
            <person name="Murad A.M."/>
            <person name="Raih M.F."/>
            <person name="Bakar F.D."/>
            <person name="Najimudin N."/>
            <person name="Mahadi N.M."/>
            <person name="Illias R.M."/>
        </authorList>
    </citation>
    <scope>NUCLEOTIDE SEQUENCE [LARGE SCALE GENOMIC DNA]</scope>
    <source>
        <strain evidence="2 3">G1</strain>
    </source>
</reference>
<sequence>MRIIQADIKHIQGIIDVCTLGYIATYRDIFSKEYMARIIRKFYNYDSILKEVTTINKKWGGYFIAVEEDNVIGAGAGGMLDDENTELFVLYLKPDRRGEGIGSKILDSITEQQKNLGANKQYVSVQKGNHKGIPFYEAKGFSFIHEQSSYGNSNNDTYISLRYVRKL</sequence>
<keyword evidence="3" id="KW-1185">Reference proteome</keyword>
<dbReference type="KEGG" id="ble:BleG1_0121"/>
<gene>
    <name evidence="2" type="ORF">BleG1_0121</name>
</gene>
<evidence type="ECO:0000313" key="2">
    <source>
        <dbReference type="EMBL" id="AIC92736.1"/>
    </source>
</evidence>
<dbReference type="InterPro" id="IPR000182">
    <property type="entry name" value="GNAT_dom"/>
</dbReference>
<dbReference type="STRING" id="1246626.BleG1_0121"/>
<protein>
    <recommendedName>
        <fullName evidence="1">N-acetyltransferase domain-containing protein</fullName>
    </recommendedName>
</protein>
<dbReference type="RefSeq" id="WP_244877269.1">
    <property type="nucleotide sequence ID" value="NZ_CP003923.1"/>
</dbReference>
<dbReference type="EMBL" id="CP003923">
    <property type="protein sequence ID" value="AIC92736.1"/>
    <property type="molecule type" value="Genomic_DNA"/>
</dbReference>
<accession>A0A060LMZ0</accession>
<dbReference type="Gene3D" id="3.40.630.30">
    <property type="match status" value="1"/>
</dbReference>
<evidence type="ECO:0000313" key="3">
    <source>
        <dbReference type="Proteomes" id="UP000027142"/>
    </source>
</evidence>
<dbReference type="CDD" id="cd04301">
    <property type="entry name" value="NAT_SF"/>
    <property type="match status" value="1"/>
</dbReference>
<dbReference type="eggNOG" id="COG0456">
    <property type="taxonomic scope" value="Bacteria"/>
</dbReference>
<evidence type="ECO:0000259" key="1">
    <source>
        <dbReference type="PROSITE" id="PS51186"/>
    </source>
</evidence>
<dbReference type="PROSITE" id="PS51186">
    <property type="entry name" value="GNAT"/>
    <property type="match status" value="1"/>
</dbReference>
<dbReference type="HOGENOM" id="CLU_013985_18_3_9"/>
<dbReference type="AlphaFoldDB" id="A0A060LMZ0"/>
<name>A0A060LMZ0_9BACI</name>
<dbReference type="InterPro" id="IPR016181">
    <property type="entry name" value="Acyl_CoA_acyltransferase"/>
</dbReference>
<dbReference type="Proteomes" id="UP000027142">
    <property type="component" value="Chromosome"/>
</dbReference>
<dbReference type="Pfam" id="PF00583">
    <property type="entry name" value="Acetyltransf_1"/>
    <property type="match status" value="1"/>
</dbReference>
<feature type="domain" description="N-acetyltransferase" evidence="1">
    <location>
        <begin position="13"/>
        <end position="167"/>
    </location>
</feature>
<dbReference type="PATRIC" id="fig|1246626.3.peg.112"/>
<dbReference type="GO" id="GO:0016747">
    <property type="term" value="F:acyltransferase activity, transferring groups other than amino-acyl groups"/>
    <property type="evidence" value="ECO:0007669"/>
    <property type="project" value="InterPro"/>
</dbReference>
<proteinExistence type="predicted"/>
<organism evidence="2 3">
    <name type="scientific">Shouchella lehensis G1</name>
    <dbReference type="NCBI Taxonomy" id="1246626"/>
    <lineage>
        <taxon>Bacteria</taxon>
        <taxon>Bacillati</taxon>
        <taxon>Bacillota</taxon>
        <taxon>Bacilli</taxon>
        <taxon>Bacillales</taxon>
        <taxon>Bacillaceae</taxon>
        <taxon>Shouchella</taxon>
    </lineage>
</organism>